<dbReference type="EMBL" id="JAUEPS010000028">
    <property type="protein sequence ID" value="KAK0454018.1"/>
    <property type="molecule type" value="Genomic_DNA"/>
</dbReference>
<evidence type="ECO:0000313" key="2">
    <source>
        <dbReference type="EMBL" id="KAK0454018.1"/>
    </source>
</evidence>
<dbReference type="RefSeq" id="XP_060328406.1">
    <property type="nucleotide sequence ID" value="XM_060480289.1"/>
</dbReference>
<dbReference type="AlphaFoldDB" id="A0AA39K882"/>
<sequence>MPLISGILSCCVAVAKAWRLISGSDSLIDVVVLDPTQKMSWFDKEWDSDTRNKAWDLVCSKRVLPPTAKTTKKSSKIRRLLSDSYDEPQAIPSSPSAAFPAWEASFNEYMNNVDYLSEDQSIVTWWGVFSSERVFSGGGITITKLRNRLRGDIVEALQLLKYALGLRTVPYTVYGRKAMVSDGHGNIRIPYRMLSLKALSVSVQREQMGHVE</sequence>
<dbReference type="Proteomes" id="UP001175211">
    <property type="component" value="Unassembled WGS sequence"/>
</dbReference>
<evidence type="ECO:0000256" key="1">
    <source>
        <dbReference type="SAM" id="SignalP"/>
    </source>
</evidence>
<dbReference type="SUPFAM" id="SSF53098">
    <property type="entry name" value="Ribonuclease H-like"/>
    <property type="match status" value="1"/>
</dbReference>
<accession>A0AA39K882</accession>
<dbReference type="GeneID" id="85363837"/>
<gene>
    <name evidence="2" type="ORF">EV420DRAFT_1749580</name>
</gene>
<proteinExistence type="predicted"/>
<organism evidence="2 3">
    <name type="scientific">Armillaria tabescens</name>
    <name type="common">Ringless honey mushroom</name>
    <name type="synonym">Agaricus tabescens</name>
    <dbReference type="NCBI Taxonomy" id="1929756"/>
    <lineage>
        <taxon>Eukaryota</taxon>
        <taxon>Fungi</taxon>
        <taxon>Dikarya</taxon>
        <taxon>Basidiomycota</taxon>
        <taxon>Agaricomycotina</taxon>
        <taxon>Agaricomycetes</taxon>
        <taxon>Agaricomycetidae</taxon>
        <taxon>Agaricales</taxon>
        <taxon>Marasmiineae</taxon>
        <taxon>Physalacriaceae</taxon>
        <taxon>Desarmillaria</taxon>
    </lineage>
</organism>
<keyword evidence="1" id="KW-0732">Signal</keyword>
<evidence type="ECO:0000313" key="3">
    <source>
        <dbReference type="Proteomes" id="UP001175211"/>
    </source>
</evidence>
<keyword evidence="3" id="KW-1185">Reference proteome</keyword>
<name>A0AA39K882_ARMTA</name>
<reference evidence="2" key="1">
    <citation type="submission" date="2023-06" db="EMBL/GenBank/DDBJ databases">
        <authorList>
            <consortium name="Lawrence Berkeley National Laboratory"/>
            <person name="Ahrendt S."/>
            <person name="Sahu N."/>
            <person name="Indic B."/>
            <person name="Wong-Bajracharya J."/>
            <person name="Merenyi Z."/>
            <person name="Ke H.-M."/>
            <person name="Monk M."/>
            <person name="Kocsube S."/>
            <person name="Drula E."/>
            <person name="Lipzen A."/>
            <person name="Balint B."/>
            <person name="Henrissat B."/>
            <person name="Andreopoulos B."/>
            <person name="Martin F.M."/>
            <person name="Harder C.B."/>
            <person name="Rigling D."/>
            <person name="Ford K.L."/>
            <person name="Foster G.D."/>
            <person name="Pangilinan J."/>
            <person name="Papanicolaou A."/>
            <person name="Barry K."/>
            <person name="LaButti K."/>
            <person name="Viragh M."/>
            <person name="Koriabine M."/>
            <person name="Yan M."/>
            <person name="Riley R."/>
            <person name="Champramary S."/>
            <person name="Plett K.L."/>
            <person name="Tsai I.J."/>
            <person name="Slot J."/>
            <person name="Sipos G."/>
            <person name="Plett J."/>
            <person name="Nagy L.G."/>
            <person name="Grigoriev I.V."/>
        </authorList>
    </citation>
    <scope>NUCLEOTIDE SEQUENCE</scope>
    <source>
        <strain evidence="2">CCBAS 213</strain>
    </source>
</reference>
<protein>
    <recommendedName>
        <fullName evidence="4">HAT C-terminal dimerisation domain-containing protein</fullName>
    </recommendedName>
</protein>
<dbReference type="InterPro" id="IPR012337">
    <property type="entry name" value="RNaseH-like_sf"/>
</dbReference>
<comment type="caution">
    <text evidence="2">The sequence shown here is derived from an EMBL/GenBank/DDBJ whole genome shotgun (WGS) entry which is preliminary data.</text>
</comment>
<evidence type="ECO:0008006" key="4">
    <source>
        <dbReference type="Google" id="ProtNLM"/>
    </source>
</evidence>
<feature type="signal peptide" evidence="1">
    <location>
        <begin position="1"/>
        <end position="17"/>
    </location>
</feature>
<feature type="chain" id="PRO_5041400592" description="HAT C-terminal dimerisation domain-containing protein" evidence="1">
    <location>
        <begin position="18"/>
        <end position="212"/>
    </location>
</feature>